<dbReference type="PANTHER" id="PTHR47628:SF1">
    <property type="entry name" value="ALIPHATIC AMIDASE EXPRESSION-REGULATING PROTEIN"/>
    <property type="match status" value="1"/>
</dbReference>
<name>A0A0Q0DBC8_PSEA0</name>
<dbReference type="NCBIfam" id="TIGR03407">
    <property type="entry name" value="urea_ABC_UrtA"/>
    <property type="match status" value="1"/>
</dbReference>
<dbReference type="InterPro" id="IPR017777">
    <property type="entry name" value="ABC_urea-bd_UrtA"/>
</dbReference>
<proteinExistence type="predicted"/>
<keyword evidence="1" id="KW-0732">Signal</keyword>
<dbReference type="InterPro" id="IPR000709">
    <property type="entry name" value="Leu_Ile_Val-bd"/>
</dbReference>
<feature type="chain" id="PRO_5006176517" evidence="1">
    <location>
        <begin position="32"/>
        <end position="413"/>
    </location>
</feature>
<dbReference type="Gene3D" id="3.40.50.2300">
    <property type="match status" value="2"/>
</dbReference>
<evidence type="ECO:0000313" key="2">
    <source>
        <dbReference type="EMBL" id="KPZ15435.1"/>
    </source>
</evidence>
<dbReference type="GO" id="GO:0006865">
    <property type="term" value="P:amino acid transport"/>
    <property type="evidence" value="ECO:0007669"/>
    <property type="project" value="InterPro"/>
</dbReference>
<dbReference type="PRINTS" id="PR00337">
    <property type="entry name" value="LEUILEVALBP"/>
</dbReference>
<dbReference type="EMBL" id="LJRQ01000104">
    <property type="protein sequence ID" value="KPZ15435.1"/>
    <property type="molecule type" value="Genomic_DNA"/>
</dbReference>
<dbReference type="AlphaFoldDB" id="A0A0Q0DBC8"/>
<protein>
    <submittedName>
        <fullName evidence="2">Extracellular ligand-binding receptor</fullName>
    </submittedName>
</protein>
<evidence type="ECO:0000256" key="1">
    <source>
        <dbReference type="SAM" id="SignalP"/>
    </source>
</evidence>
<dbReference type="RefSeq" id="WP_234778972.1">
    <property type="nucleotide sequence ID" value="NZ_LIHQ01000234.1"/>
</dbReference>
<dbReference type="PANTHER" id="PTHR47628">
    <property type="match status" value="1"/>
</dbReference>
<organism evidence="2 3">
    <name type="scientific">Pseudomonas amygdali pv. ulmi</name>
    <dbReference type="NCBI Taxonomy" id="251720"/>
    <lineage>
        <taxon>Bacteria</taxon>
        <taxon>Pseudomonadati</taxon>
        <taxon>Pseudomonadota</taxon>
        <taxon>Gammaproteobacteria</taxon>
        <taxon>Pseudomonadales</taxon>
        <taxon>Pseudomonadaceae</taxon>
        <taxon>Pseudomonas</taxon>
        <taxon>Pseudomonas amygdali</taxon>
    </lineage>
</organism>
<dbReference type="Proteomes" id="UP000050266">
    <property type="component" value="Unassembled WGS sequence"/>
</dbReference>
<accession>A0A0Q0DBC8</accession>
<dbReference type="SUPFAM" id="SSF53822">
    <property type="entry name" value="Periplasmic binding protein-like I"/>
    <property type="match status" value="1"/>
</dbReference>
<sequence>MHNDKRRLIKHALLLGAISLLPFSLIGEAQAAETVKVGIIHSLTGTMAISEASVVDAEKLAIEEINASGGVMGKTIEPIVEDGASDWPTFAEKARKLLENDHVAVTFGAFTSASRKAVLPVFERNKGLLYYPTFYEGLEKSPAIIYTGAEASQQTLAAVTWLMANKGKSVYLVGSDYIWPRTTNKLARASVTKQGGSIVGEDYLPLGAIEFSSVINKIKVAKPDIVLSTIVGGSNVAFYKQLKAAGIDSSNQTLMGLAITEEEVTGIGAENLVGFLTCMSYFQSLKNPVNEKFVQAFKTRYGQQRVVGDPMAAAYTAVYLWKKAVEKAGSFDVPKVIAASSELTLDAPEGEIKVHKDNHHLWKRARIGTLNAQGQVDVIYESAPIEPNPFPKLSGAIWFAPAFVNVQQQVATA</sequence>
<reference evidence="2 3" key="1">
    <citation type="submission" date="2015-09" db="EMBL/GenBank/DDBJ databases">
        <title>Genome announcement of multiple Pseudomonas syringae strains.</title>
        <authorList>
            <person name="Thakur S."/>
            <person name="Wang P.W."/>
            <person name="Gong Y."/>
            <person name="Weir B.S."/>
            <person name="Guttman D.S."/>
        </authorList>
    </citation>
    <scope>NUCLEOTIDE SEQUENCE [LARGE SCALE GENOMIC DNA]</scope>
    <source>
        <strain evidence="2 3">ICMP3962</strain>
    </source>
</reference>
<dbReference type="CDD" id="cd06355">
    <property type="entry name" value="PBP1_FmdD-like"/>
    <property type="match status" value="1"/>
</dbReference>
<keyword evidence="2" id="KW-0675">Receptor</keyword>
<dbReference type="PATRIC" id="fig|251720.4.peg.6222"/>
<feature type="signal peptide" evidence="1">
    <location>
        <begin position="1"/>
        <end position="31"/>
    </location>
</feature>
<evidence type="ECO:0000313" key="3">
    <source>
        <dbReference type="Proteomes" id="UP000050266"/>
    </source>
</evidence>
<dbReference type="InterPro" id="IPR028082">
    <property type="entry name" value="Peripla_BP_I"/>
</dbReference>
<comment type="caution">
    <text evidence="2">The sequence shown here is derived from an EMBL/GenBank/DDBJ whole genome shotgun (WGS) entry which is preliminary data.</text>
</comment>
<dbReference type="Pfam" id="PF13433">
    <property type="entry name" value="Peripla_BP_5"/>
    <property type="match status" value="1"/>
</dbReference>
<gene>
    <name evidence="2" type="ORF">ALO41_04513</name>
</gene>